<dbReference type="Proteomes" id="UP000054851">
    <property type="component" value="Unassembled WGS sequence"/>
</dbReference>
<dbReference type="STRING" id="1777140.AWB79_02840"/>
<comment type="caution">
    <text evidence="1">The sequence shown here is derived from an EMBL/GenBank/DDBJ whole genome shotgun (WGS) entry which is preliminary data.</text>
</comment>
<protein>
    <submittedName>
        <fullName evidence="1">Uncharacterized protein</fullName>
    </submittedName>
</protein>
<gene>
    <name evidence="1" type="ORF">AWB79_02840</name>
</gene>
<organism evidence="1 2">
    <name type="scientific">Caballeronia hypogeia</name>
    <dbReference type="NCBI Taxonomy" id="1777140"/>
    <lineage>
        <taxon>Bacteria</taxon>
        <taxon>Pseudomonadati</taxon>
        <taxon>Pseudomonadota</taxon>
        <taxon>Betaproteobacteria</taxon>
        <taxon>Burkholderiales</taxon>
        <taxon>Burkholderiaceae</taxon>
        <taxon>Caballeronia</taxon>
    </lineage>
</organism>
<evidence type="ECO:0000313" key="1">
    <source>
        <dbReference type="EMBL" id="SAK61823.1"/>
    </source>
</evidence>
<dbReference type="AlphaFoldDB" id="A0A158AVQ4"/>
<reference evidence="1" key="1">
    <citation type="submission" date="2016-01" db="EMBL/GenBank/DDBJ databases">
        <authorList>
            <person name="Peeters C."/>
        </authorList>
    </citation>
    <scope>NUCLEOTIDE SEQUENCE</scope>
    <source>
        <strain evidence="1">LMG 29322</strain>
    </source>
</reference>
<sequence length="131" mass="15716">MMHRYAVGEWDSLWSSDPYMKHRFVLDLESRTVIAGEDRIRRRWWSMRLEDVAYMQQILNETFDSIWHEPEEFGFVRQAEIPAWATKAWPWPPLPEVEDVENMLDNPDVPLQRDDLGRLVFPPRFVADGRK</sequence>
<name>A0A158AVQ4_9BURK</name>
<dbReference type="EMBL" id="FCOA02000007">
    <property type="protein sequence ID" value="SAK61823.1"/>
    <property type="molecule type" value="Genomic_DNA"/>
</dbReference>
<proteinExistence type="predicted"/>
<evidence type="ECO:0000313" key="2">
    <source>
        <dbReference type="Proteomes" id="UP000054851"/>
    </source>
</evidence>
<accession>A0A158AVQ4</accession>
<keyword evidence="2" id="KW-1185">Reference proteome</keyword>